<name>A0A8B7YSR1_ACAPL</name>
<sequence length="291" mass="32917">MPIQKTSGDLRGSLDFENDSSDEWDDTLQGTDVICITPPIGYKPKARAGHNQVYLSKMILQRMNRLSGPRESQRAREVFRRYEERRQAARQMLKQSSRSSPPSRSFRSHIQNEIDYSSDFTEDEDDASCFGCVSRRSVAKETSSGGEEVLTSSDEELHFLMAESDKRIKRSPSVGDAEKHSRRGGGQKGKSARTAAEGTAKENMLDDGRHFNLPHDRPLDPWRLPPIDNLSKKGPVNLVKKPPANPDPTSEGLATTSVSDQQLMKSLRVRERKFKKLARKKKNKKQYAEKK</sequence>
<gene>
    <name evidence="3" type="primary">LOC110981843</name>
</gene>
<protein>
    <submittedName>
        <fullName evidence="3">Uncharacterized protein LOC110981843</fullName>
    </submittedName>
</protein>
<evidence type="ECO:0000256" key="1">
    <source>
        <dbReference type="SAM" id="MobiDB-lite"/>
    </source>
</evidence>
<dbReference type="OMA" id="SHTRDEF"/>
<proteinExistence type="predicted"/>
<dbReference type="RefSeq" id="XP_022095505.1">
    <property type="nucleotide sequence ID" value="XM_022239813.1"/>
</dbReference>
<evidence type="ECO:0000313" key="3">
    <source>
        <dbReference type="RefSeq" id="XP_022095505.1"/>
    </source>
</evidence>
<organism evidence="2 3">
    <name type="scientific">Acanthaster planci</name>
    <name type="common">Crown-of-thorns starfish</name>
    <dbReference type="NCBI Taxonomy" id="133434"/>
    <lineage>
        <taxon>Eukaryota</taxon>
        <taxon>Metazoa</taxon>
        <taxon>Echinodermata</taxon>
        <taxon>Eleutherozoa</taxon>
        <taxon>Asterozoa</taxon>
        <taxon>Asteroidea</taxon>
        <taxon>Valvatacea</taxon>
        <taxon>Valvatida</taxon>
        <taxon>Acanthasteridae</taxon>
        <taxon>Acanthaster</taxon>
    </lineage>
</organism>
<feature type="compositionally biased region" description="Basic and acidic residues" evidence="1">
    <location>
        <begin position="199"/>
        <end position="220"/>
    </location>
</feature>
<dbReference type="GeneID" id="110981843"/>
<feature type="region of interest" description="Disordered" evidence="1">
    <location>
        <begin position="162"/>
        <end position="262"/>
    </location>
</feature>
<keyword evidence="2" id="KW-1185">Reference proteome</keyword>
<feature type="compositionally biased region" description="Basic residues" evidence="1">
    <location>
        <begin position="272"/>
        <end position="285"/>
    </location>
</feature>
<accession>A0A8B7YSR1</accession>
<evidence type="ECO:0000313" key="2">
    <source>
        <dbReference type="Proteomes" id="UP000694845"/>
    </source>
</evidence>
<feature type="compositionally biased region" description="Acidic residues" evidence="1">
    <location>
        <begin position="16"/>
        <end position="25"/>
    </location>
</feature>
<feature type="region of interest" description="Disordered" evidence="1">
    <location>
        <begin position="1"/>
        <end position="25"/>
    </location>
</feature>
<feature type="compositionally biased region" description="Polar residues" evidence="1">
    <location>
        <begin position="252"/>
        <end position="262"/>
    </location>
</feature>
<dbReference type="OrthoDB" id="10458131at2759"/>
<feature type="region of interest" description="Disordered" evidence="1">
    <location>
        <begin position="272"/>
        <end position="291"/>
    </location>
</feature>
<feature type="region of interest" description="Disordered" evidence="1">
    <location>
        <begin position="89"/>
        <end position="108"/>
    </location>
</feature>
<dbReference type="Proteomes" id="UP000694845">
    <property type="component" value="Unplaced"/>
</dbReference>
<dbReference type="KEGG" id="aplc:110981843"/>
<dbReference type="AlphaFoldDB" id="A0A8B7YSR1"/>
<reference evidence="3" key="1">
    <citation type="submission" date="2025-08" db="UniProtKB">
        <authorList>
            <consortium name="RefSeq"/>
        </authorList>
    </citation>
    <scope>IDENTIFICATION</scope>
</reference>
<feature type="compositionally biased region" description="Low complexity" evidence="1">
    <location>
        <begin position="96"/>
        <end position="105"/>
    </location>
</feature>